<dbReference type="EMBL" id="JACSEA010000020">
    <property type="protein sequence ID" value="KAF7381339.1"/>
    <property type="molecule type" value="Genomic_DNA"/>
</dbReference>
<evidence type="ECO:0000313" key="2">
    <source>
        <dbReference type="Proteomes" id="UP000614350"/>
    </source>
</evidence>
<comment type="caution">
    <text evidence="1">The sequence shown here is derived from an EMBL/GenBank/DDBJ whole genome shotgun (WGS) entry which is preliminary data.</text>
</comment>
<accession>A0A834J423</accession>
<name>A0A834J423_VESVU</name>
<reference evidence="1" key="1">
    <citation type="journal article" date="2020" name="G3 (Bethesda)">
        <title>High-Quality Assemblies for Three Invasive Social Wasps from the &lt;i&gt;Vespula&lt;/i&gt; Genus.</title>
        <authorList>
            <person name="Harrop T.W.R."/>
            <person name="Guhlin J."/>
            <person name="McLaughlin G.M."/>
            <person name="Permina E."/>
            <person name="Stockwell P."/>
            <person name="Gilligan J."/>
            <person name="Le Lec M.F."/>
            <person name="Gruber M.A.M."/>
            <person name="Quinn O."/>
            <person name="Lovegrove M."/>
            <person name="Duncan E.J."/>
            <person name="Remnant E.J."/>
            <person name="Van Eeckhoven J."/>
            <person name="Graham B."/>
            <person name="Knapp R.A."/>
            <person name="Langford K.W."/>
            <person name="Kronenberg Z."/>
            <person name="Press M.O."/>
            <person name="Eacker S.M."/>
            <person name="Wilson-Rankin E.E."/>
            <person name="Purcell J."/>
            <person name="Lester P.J."/>
            <person name="Dearden P.K."/>
        </authorList>
    </citation>
    <scope>NUCLEOTIDE SEQUENCE</scope>
    <source>
        <strain evidence="1">Marl-1</strain>
    </source>
</reference>
<evidence type="ECO:0000313" key="1">
    <source>
        <dbReference type="EMBL" id="KAF7381339.1"/>
    </source>
</evidence>
<keyword evidence="2" id="KW-1185">Reference proteome</keyword>
<protein>
    <submittedName>
        <fullName evidence="1">Uncharacterized protein</fullName>
    </submittedName>
</protein>
<dbReference type="AlphaFoldDB" id="A0A834J423"/>
<gene>
    <name evidence="1" type="ORF">HZH66_013733</name>
</gene>
<organism evidence="1 2">
    <name type="scientific">Vespula vulgaris</name>
    <name type="common">Yellow jacket</name>
    <name type="synonym">Wasp</name>
    <dbReference type="NCBI Taxonomy" id="7454"/>
    <lineage>
        <taxon>Eukaryota</taxon>
        <taxon>Metazoa</taxon>
        <taxon>Ecdysozoa</taxon>
        <taxon>Arthropoda</taxon>
        <taxon>Hexapoda</taxon>
        <taxon>Insecta</taxon>
        <taxon>Pterygota</taxon>
        <taxon>Neoptera</taxon>
        <taxon>Endopterygota</taxon>
        <taxon>Hymenoptera</taxon>
        <taxon>Apocrita</taxon>
        <taxon>Aculeata</taxon>
        <taxon>Vespoidea</taxon>
        <taxon>Vespidae</taxon>
        <taxon>Vespinae</taxon>
        <taxon>Vespula</taxon>
    </lineage>
</organism>
<proteinExistence type="predicted"/>
<sequence>MKRAKETVFRYSGSRANSRILRRRGRKVTTAVFKGNATGQKVERTTLEFRGLRNGDVTRREKGKRKGTLLSRRNVRHENKISSRLNAEKDRWLAASVVARRARFDRREAAKENPLDALLEDKVVESFCRAIE</sequence>
<dbReference type="Proteomes" id="UP000614350">
    <property type="component" value="Unassembled WGS sequence"/>
</dbReference>